<sequence>MNIEEDVYVCQPPGCEDPDFPDRVYKVEKALYGLHQAPKAWYETLSTYLLDNRFQRGKINKTLFIKRNKGELAFFLGLQVKQKKDGIFISQDKYVAEILKKIRFLEVKTANTPMETQKPLLKDEDGKEVDVHMYRYQVNPKIPHLYAVKRIFRDLQLADEEGIDCLPNSTIFEQLALMGIGKGFFGRVTPLFPTMVIQNQTELGECLAMPTDPHHTPTILQPSSSQTQKTHKPRKPKSKDTQVPQPSDPMKNVAYEAIHKELGDSLVRAANTASSLEVEQDSGEDVSKQGRRIDAIDVDDEITLVNDADKEMFDVDDLGGEEVFVAEQKVISTAATTKTITTEEITLAEALEALKTSKSKDKGKGIMVEELIKHKKKDQIRLDEEAALKLQAMFDEEERLYKVNDAEEVKTTRQHIRWKVYTDILIYVPPAAPVQPPPSPEWSSGSLPVSPSSPAVPTLVASLVTTSAATIEVDKDDFLERYRFRSLEREQERATMTFGAIWRLENHDLRMQIAEERRERLELIDRVARIERKQESRGE</sequence>
<proteinExistence type="predicted"/>
<keyword evidence="1" id="KW-0175">Coiled coil</keyword>
<accession>A0A699HJV3</accession>
<comment type="caution">
    <text evidence="4">The sequence shown here is derived from an EMBL/GenBank/DDBJ whole genome shotgun (WGS) entry which is preliminary data.</text>
</comment>
<name>A0A699HJV3_TANCI</name>
<gene>
    <name evidence="4" type="ORF">Tci_414378</name>
</gene>
<feature type="domain" description="Reverse transcriptase Ty1/copia-type" evidence="3">
    <location>
        <begin position="2"/>
        <end position="67"/>
    </location>
</feature>
<evidence type="ECO:0000256" key="2">
    <source>
        <dbReference type="SAM" id="MobiDB-lite"/>
    </source>
</evidence>
<evidence type="ECO:0000259" key="3">
    <source>
        <dbReference type="Pfam" id="PF07727"/>
    </source>
</evidence>
<dbReference type="Pfam" id="PF07727">
    <property type="entry name" value="RVT_2"/>
    <property type="match status" value="1"/>
</dbReference>
<dbReference type="EMBL" id="BKCJ010177366">
    <property type="protein sequence ID" value="GEY42404.1"/>
    <property type="molecule type" value="Genomic_DNA"/>
</dbReference>
<feature type="region of interest" description="Disordered" evidence="2">
    <location>
        <begin position="210"/>
        <end position="249"/>
    </location>
</feature>
<protein>
    <recommendedName>
        <fullName evidence="3">Reverse transcriptase Ty1/copia-type domain-containing protein</fullName>
    </recommendedName>
</protein>
<evidence type="ECO:0000256" key="1">
    <source>
        <dbReference type="SAM" id="Coils"/>
    </source>
</evidence>
<feature type="coiled-coil region" evidence="1">
    <location>
        <begin position="504"/>
        <end position="533"/>
    </location>
</feature>
<organism evidence="4">
    <name type="scientific">Tanacetum cinerariifolium</name>
    <name type="common">Dalmatian daisy</name>
    <name type="synonym">Chrysanthemum cinerariifolium</name>
    <dbReference type="NCBI Taxonomy" id="118510"/>
    <lineage>
        <taxon>Eukaryota</taxon>
        <taxon>Viridiplantae</taxon>
        <taxon>Streptophyta</taxon>
        <taxon>Embryophyta</taxon>
        <taxon>Tracheophyta</taxon>
        <taxon>Spermatophyta</taxon>
        <taxon>Magnoliopsida</taxon>
        <taxon>eudicotyledons</taxon>
        <taxon>Gunneridae</taxon>
        <taxon>Pentapetalae</taxon>
        <taxon>asterids</taxon>
        <taxon>campanulids</taxon>
        <taxon>Asterales</taxon>
        <taxon>Asteraceae</taxon>
        <taxon>Asteroideae</taxon>
        <taxon>Anthemideae</taxon>
        <taxon>Anthemidinae</taxon>
        <taxon>Tanacetum</taxon>
    </lineage>
</organism>
<evidence type="ECO:0000313" key="4">
    <source>
        <dbReference type="EMBL" id="GEY42404.1"/>
    </source>
</evidence>
<dbReference type="InterPro" id="IPR013103">
    <property type="entry name" value="RVT_2"/>
</dbReference>
<reference evidence="4" key="1">
    <citation type="journal article" date="2019" name="Sci. Rep.">
        <title>Draft genome of Tanacetum cinerariifolium, the natural source of mosquito coil.</title>
        <authorList>
            <person name="Yamashiro T."/>
            <person name="Shiraishi A."/>
            <person name="Satake H."/>
            <person name="Nakayama K."/>
        </authorList>
    </citation>
    <scope>NUCLEOTIDE SEQUENCE</scope>
</reference>
<feature type="compositionally biased region" description="Polar residues" evidence="2">
    <location>
        <begin position="218"/>
        <end position="228"/>
    </location>
</feature>
<dbReference type="AlphaFoldDB" id="A0A699HJV3"/>